<comment type="similarity">
    <text evidence="1">Belongs to the glycosyltransferase 2 family.</text>
</comment>
<gene>
    <name evidence="5" type="ORF">H8A87_04595</name>
</gene>
<dbReference type="Proteomes" id="UP000696184">
    <property type="component" value="Unassembled WGS sequence"/>
</dbReference>
<keyword evidence="2" id="KW-0328">Glycosyltransferase</keyword>
<proteinExistence type="inferred from homology"/>
<comment type="caution">
    <text evidence="5">The sequence shown here is derived from an EMBL/GenBank/DDBJ whole genome shotgun (WGS) entry which is preliminary data.</text>
</comment>
<name>A0ABS0U2B5_9GAMM</name>
<accession>A0ABS0U2B5</accession>
<evidence type="ECO:0000256" key="1">
    <source>
        <dbReference type="ARBA" id="ARBA00006739"/>
    </source>
</evidence>
<dbReference type="PANTHER" id="PTHR43179">
    <property type="entry name" value="RHAMNOSYLTRANSFERASE WBBL"/>
    <property type="match status" value="1"/>
</dbReference>
<feature type="domain" description="Glycosyltransferase 2-like" evidence="4">
    <location>
        <begin position="9"/>
        <end position="184"/>
    </location>
</feature>
<evidence type="ECO:0000256" key="3">
    <source>
        <dbReference type="ARBA" id="ARBA00022679"/>
    </source>
</evidence>
<dbReference type="Gene3D" id="3.90.550.10">
    <property type="entry name" value="Spore Coat Polysaccharide Biosynthesis Protein SpsA, Chain A"/>
    <property type="match status" value="1"/>
</dbReference>
<sequence>MKNNKVGLVTVLYNAPEVLEDFFFSISSQEFKNYHLYIIDNSTTPEPLRTTKKLIHQYSLEHVTLIDNKSNNVGVAAGNNQGIKSALKDGCDYILLINNDLIFKNPCVLSTLMHITIEKNEKMVSPLILNYPEKKIWYAGGYFDEYRALAPHKYVNKNPKTIKENFPIYHEYAPTCFLIIHRSVFEKSGLIDESYFAYYDDTDFLYRAHKNGFTVRLIPDVKIYHKVSISTGGNTSFFGAYYLTRNRLFFAKKCLKFPKREISLAYTIITRIIIIMFSKSKTDIKKALIKGILDGIRM</sequence>
<dbReference type="RefSeq" id="WP_198688818.1">
    <property type="nucleotide sequence ID" value="NZ_CAWPUD010000019.1"/>
</dbReference>
<dbReference type="PANTHER" id="PTHR43179:SF12">
    <property type="entry name" value="GALACTOFURANOSYLTRANSFERASE GLFT2"/>
    <property type="match status" value="1"/>
</dbReference>
<evidence type="ECO:0000259" key="4">
    <source>
        <dbReference type="Pfam" id="PF00535"/>
    </source>
</evidence>
<reference evidence="5 6" key="1">
    <citation type="submission" date="2020-08" db="EMBL/GenBank/DDBJ databases">
        <title>Description of Xenorhabdus lircayensis sp. nov., the symbiotic bacterium associated with the entomopathogenic nematode Steirnernema unicornum.</title>
        <authorList>
            <person name="Castaneda-Alvarez C."/>
            <person name="Prodan S."/>
            <person name="Zamorano A."/>
            <person name="San-Blas E."/>
            <person name="Aballay E."/>
        </authorList>
    </citation>
    <scope>NUCLEOTIDE SEQUENCE [LARGE SCALE GENOMIC DNA]</scope>
    <source>
        <strain evidence="5 6">VLS</strain>
    </source>
</reference>
<keyword evidence="3" id="KW-0808">Transferase</keyword>
<dbReference type="EMBL" id="JACOII010000022">
    <property type="protein sequence ID" value="MBI6548021.1"/>
    <property type="molecule type" value="Genomic_DNA"/>
</dbReference>
<dbReference type="InterPro" id="IPR029044">
    <property type="entry name" value="Nucleotide-diphossugar_trans"/>
</dbReference>
<dbReference type="InterPro" id="IPR001173">
    <property type="entry name" value="Glyco_trans_2-like"/>
</dbReference>
<evidence type="ECO:0000256" key="2">
    <source>
        <dbReference type="ARBA" id="ARBA00022676"/>
    </source>
</evidence>
<organism evidence="5 6">
    <name type="scientific">Xenorhabdus lircayensis</name>
    <dbReference type="NCBI Taxonomy" id="2763499"/>
    <lineage>
        <taxon>Bacteria</taxon>
        <taxon>Pseudomonadati</taxon>
        <taxon>Pseudomonadota</taxon>
        <taxon>Gammaproteobacteria</taxon>
        <taxon>Enterobacterales</taxon>
        <taxon>Morganellaceae</taxon>
        <taxon>Xenorhabdus</taxon>
    </lineage>
</organism>
<dbReference type="Pfam" id="PF00535">
    <property type="entry name" value="Glycos_transf_2"/>
    <property type="match status" value="1"/>
</dbReference>
<keyword evidence="6" id="KW-1185">Reference proteome</keyword>
<evidence type="ECO:0000313" key="5">
    <source>
        <dbReference type="EMBL" id="MBI6548021.1"/>
    </source>
</evidence>
<protein>
    <submittedName>
        <fullName evidence="5">Glycosyltransferase family 2 protein</fullName>
    </submittedName>
</protein>
<evidence type="ECO:0000313" key="6">
    <source>
        <dbReference type="Proteomes" id="UP000696184"/>
    </source>
</evidence>
<dbReference type="SUPFAM" id="SSF53448">
    <property type="entry name" value="Nucleotide-diphospho-sugar transferases"/>
    <property type="match status" value="1"/>
</dbReference>